<reference evidence="10 11" key="1">
    <citation type="submission" date="2022-05" db="EMBL/GenBank/DDBJ databases">
        <title>Genome Resource of Streptomyces lavenduligriseus GA1-1, a Strain with Broad-Spectrum Antifungal Activity against Phytopathogenic Fungi.</title>
        <authorList>
            <person name="Qi D."/>
        </authorList>
    </citation>
    <scope>NUCLEOTIDE SEQUENCE [LARGE SCALE GENOMIC DNA]</scope>
    <source>
        <strain evidence="10 11">GA1-1</strain>
    </source>
</reference>
<keyword evidence="4" id="KW-0045">Antibiotic biosynthesis</keyword>
<dbReference type="Pfam" id="PF02801">
    <property type="entry name" value="Ketoacyl-synt_C"/>
    <property type="match status" value="2"/>
</dbReference>
<dbReference type="EMBL" id="JAMCCK010000005">
    <property type="protein sequence ID" value="MCL3992454.1"/>
    <property type="molecule type" value="Genomic_DNA"/>
</dbReference>
<evidence type="ECO:0000256" key="4">
    <source>
        <dbReference type="ARBA" id="ARBA00023194"/>
    </source>
</evidence>
<dbReference type="InterPro" id="IPR014043">
    <property type="entry name" value="Acyl_transferase_dom"/>
</dbReference>
<keyword evidence="3" id="KW-0808">Transferase</keyword>
<accession>A0ABT0NLY2</accession>
<dbReference type="SMART" id="SM00824">
    <property type="entry name" value="PKS_TE"/>
    <property type="match status" value="1"/>
</dbReference>
<dbReference type="InterPro" id="IPR057326">
    <property type="entry name" value="KR_dom"/>
</dbReference>
<dbReference type="Pfam" id="PF00975">
    <property type="entry name" value="Thioesterase"/>
    <property type="match status" value="1"/>
</dbReference>
<feature type="compositionally biased region" description="Gly residues" evidence="7">
    <location>
        <begin position="2590"/>
        <end position="2600"/>
    </location>
</feature>
<dbReference type="PANTHER" id="PTHR43775:SF51">
    <property type="entry name" value="INACTIVE PHENOLPHTHIOCEROL SYNTHESIS POLYKETIDE SYNTHASE TYPE I PKS1-RELATED"/>
    <property type="match status" value="1"/>
</dbReference>
<evidence type="ECO:0000256" key="3">
    <source>
        <dbReference type="ARBA" id="ARBA00022679"/>
    </source>
</evidence>
<dbReference type="Gene3D" id="3.40.366.10">
    <property type="entry name" value="Malonyl-Coenzyme A Acyl Carrier Protein, domain 2"/>
    <property type="match status" value="2"/>
</dbReference>
<dbReference type="Gene3D" id="1.10.1200.10">
    <property type="entry name" value="ACP-like"/>
    <property type="match status" value="2"/>
</dbReference>
<evidence type="ECO:0000256" key="6">
    <source>
        <dbReference type="ARBA" id="ARBA00023315"/>
    </source>
</evidence>
<dbReference type="Gene3D" id="3.40.50.720">
    <property type="entry name" value="NAD(P)-binding Rossmann-like Domain"/>
    <property type="match status" value="1"/>
</dbReference>
<dbReference type="SMART" id="SM00827">
    <property type="entry name" value="PKS_AT"/>
    <property type="match status" value="2"/>
</dbReference>
<dbReference type="InterPro" id="IPR050091">
    <property type="entry name" value="PKS_NRPS_Biosynth_Enz"/>
</dbReference>
<dbReference type="RefSeq" id="WP_249457006.1">
    <property type="nucleotide sequence ID" value="NZ_JAMCCK010000005.1"/>
</dbReference>
<dbReference type="InterPro" id="IPR001227">
    <property type="entry name" value="Ac_transferase_dom_sf"/>
</dbReference>
<dbReference type="PROSITE" id="PS00012">
    <property type="entry name" value="PHOSPHOPANTETHEINE"/>
    <property type="match status" value="2"/>
</dbReference>
<dbReference type="InterPro" id="IPR016035">
    <property type="entry name" value="Acyl_Trfase/lysoPLipase"/>
</dbReference>
<dbReference type="InterPro" id="IPR020806">
    <property type="entry name" value="PKS_PP-bd"/>
</dbReference>
<dbReference type="SUPFAM" id="SSF52151">
    <property type="entry name" value="FabD/lysophospholipase-like"/>
    <property type="match status" value="2"/>
</dbReference>
<keyword evidence="2" id="KW-0597">Phosphoprotein</keyword>
<dbReference type="SMART" id="SM01294">
    <property type="entry name" value="PKS_PP_betabranch"/>
    <property type="match status" value="2"/>
</dbReference>
<name>A0ABT0NLY2_9ACTN</name>
<dbReference type="Gene3D" id="3.40.50.1820">
    <property type="entry name" value="alpha/beta hydrolase"/>
    <property type="match status" value="1"/>
</dbReference>
<dbReference type="Pfam" id="PF18369">
    <property type="entry name" value="PKS_DE"/>
    <property type="match status" value="1"/>
</dbReference>
<feature type="domain" description="Ketosynthase family 3 (KS3)" evidence="9">
    <location>
        <begin position="9"/>
        <end position="426"/>
    </location>
</feature>
<dbReference type="SUPFAM" id="SSF53474">
    <property type="entry name" value="alpha/beta-Hydrolases"/>
    <property type="match status" value="1"/>
</dbReference>
<keyword evidence="6" id="KW-0012">Acyltransferase</keyword>
<proteinExistence type="predicted"/>
<dbReference type="CDD" id="cd00833">
    <property type="entry name" value="PKS"/>
    <property type="match status" value="2"/>
</dbReference>
<feature type="region of interest" description="Disordered" evidence="7">
    <location>
        <begin position="430"/>
        <end position="473"/>
    </location>
</feature>
<feature type="region of interest" description="Disordered" evidence="7">
    <location>
        <begin position="1034"/>
        <end position="1061"/>
    </location>
</feature>
<dbReference type="CDD" id="cd08952">
    <property type="entry name" value="KR_1_SDR_x"/>
    <property type="match status" value="1"/>
</dbReference>
<dbReference type="Gene3D" id="3.40.47.10">
    <property type="match status" value="2"/>
</dbReference>
<dbReference type="NCBIfam" id="NF045894">
    <property type="entry name" value="PKS_plus_SDR"/>
    <property type="match status" value="1"/>
</dbReference>
<sequence>MHVPGEENGHSIAIVGIACRLPGSATPQEFWRLLADSADALGEPLADRFPTGSLSSSPAPRGGFLDSIDTFDADFFNISPREAGVLDPQQRLALELGWEALEDAGIVPRHLRGTRTSVFMGAMWDDYAHLAHARGEAALTRHSLTGTHRGMIANRLSYALGLQGPSLTVDTGQSSSLAAVHMACESLARGESDLALVGGVNLVLDPAGTTGVERFGALSPDGRCYTFDSRANGYARGEGGVVVVLKPTHRALADGDTVYCEILGSALNNDGATEGLTVPSARAQADVLRQAWERARVDPTDVQYVELHGTGTPAGDPVEAEGLGTALGTARPAEAPLLVGSVKTNIGHLEGAAGIAGLLKTVLSIKNRHLPASLNFTSPNPRIDLDALRLRVHTTYGPWPSPDRPLVAGVSSFGMGGTNCHVVLSELRNAGGDGAGKGPYTGTEDRLGSAEAEKRPDPATGNGPDPAQDTHRYPPLILSARSDAALRAQAERLRRHLEHSPGQPLRDTAYSLATRRQVFERHAVVTGHDREDLLNGLRDLENGLPAPQVLLGRTPTPEPGGLAFLFSGQGSQQPGMGKRLHQVSPGFRDALDEVCAELDTHLGRLLGPEAGPPLRDVMFAERGTAHSALLSETHYTQAALFALETALFRLLVQWGLKPDHLAGHSVGEIAAAHAAGILDLSDAAELVATRGALMRSLPGGGVMLSVQAPESEVAPLLLGREAHVGLAAVNGPDAVVVSGERGHVAAIEQILRDRGRKSRYLRVSHAFHSPLMEPVLEEFAEAVAGLTFRAPTTPLVSNLTGAPVDDRTMATPAYWVRHVREAVRFGDGIRALGQLGTGSFLEVGPDGVLTAMARACVTAAPELGHRGEQGADADPHTALLLPALRRGRDEARSLTEAVARLHLHGVPMDWTSVLGGDVTRVPLPTYAFQRESHWLPSGETHPRPADDTESGTGRTEASPPRPHDVLHLVRSHAAAVLGHSRAERIDPDRAFRDLGFDSLTALELRDRLDTALGLRLPSSVLFDHPSPGALARFLQGDDTRRPEPGKTNGTRATEPGPDPDDEPIAVVGMACRFPGGVTSPEDLWRLLAAGEDAVSGFPTDRGWNVTDSATRRGGFLYDAGEFDAAFFGISPREALVMDPQQRLLLETSWEALERAGVNPSSLRGSDTAVYIGATAQDYGPRLHESDDDSGGYLLTGNTVSVASGRIAYSLGLEGPAVTVDTACSSSLVALHLAVQALRRGECSLALAGGATVMPSPGMFVEFSRQGGLSEDGRCKAFAATADGTGWAEGVGVLLVERLSDARRLGHRVLAVVRGSAVNQDGASNGLTAPNGPSQQRVIRAALADAGLAPADVDVVEAHGTGTRLGDPIEAQALLATYGQGRSGGRPVLLGSVKSNIGHTQAAAGVAGVIKMVLALERGVVPRTLHVDEPSPHVDWSAGAVELLTEERLWEPEAERLRRAGISAFGVSGTNAHVIVEEAPAEPELEPGPGSRVVGAGDLVVPWVVSGRDAGALRAQAARLAAHVSGTGVSVVDVGWSLVATRSVFEHRAVMVGTELDSMAESLAGFAVGGVVPGVVSGVAPVEGRRVVFVFPGQGSQWVGMAAGLLDVCPVFAEAVAECAAVLDPLTGWSLVGVLRGRDAAVLGRVDVVQPALWAVMVSLARVWRHYGVEPAAVVGHSQGEIAAACVAGGLSLADGARVVVLRSRAIARIAGGGGMVSVSLPAGRVRTMLEEFDGRVSVAAVNGPSSTVVSGDAQALDELLAGCEREGVRARRVPVDYASHSAQMDRLRDELLEALATIVPTSSSVPFFSTVTADWLDTATLDAGYWFTNLRETVRFQEAVEGLVAQGMGAFVECSPHPVLVPGIEQTLDALDQNAAVLGSLRRDEGGLDRLLTSLAEAFVQGVPVDWSRAFEGATPRIVDLPTYPFQRQRFWLDGSPASSSNGVDGEADVAFWDAVEREDSVAVAEELGIDAEALRTVLPALSSWRRRRVEHRRLRDWRYRVEWKPFPAALDEVLGGGWLFVVPRGLADDGAVARVVAAVTARGGEVSVVELDPTRPDRRAYAEAVAGRGVSGVVSFLSWGDRRHSEHPVVPAGLAASLVLAQALVDLGGVGEVPRLWLVTRGAVVAGPSDAGAVIDPVQAQVWGFGRVVGLEHPGLWGGLIDLPVEAPEPDSTCDHTCTNLLAAVVASAGFEDQVAVRGSGVWVRRLVRAGVDGGGGGWRPRGTVLVTGGLGGLGAHTARWLVGGGADHVVLVSRRGESASGAGELVRELEGLGGARVSVRACDVADRGALRALLSDLGEPVTAVFHAAGVPQSTPLAEISVSEAAEVMAAKVAGAVNLDELLDPCGLEAFVLFSSNAGVWGSGGQAVYAAANAFLDALAVRRRGAGLPATSVAWGMWAGEGMASVDGAARELSRRGVRAMDPERAVAVMADAVGRGEAFVAVADVDWERFVTGFASARPRPLISDLPEVRTALRNQEQEQLHAPVPEDRSAQLLRRLSLLSPAGREAELVKLVRTEAAAVLGHGSAQDVPAERAFKELGFDSLTAVQLRNRLAAATGTRLPASAVFDHPHAAALARWLHAGMRHADSGHGGGHAGGAGPDADEGRSVGAGHSGMLADLYRRSAELGRSREFIGLLADTAAFRPVFHGPADLDAPLEAVPLADGVRKPQLICCSGTAPVGGPHEFARLASFFRGTRAVSALPLPGYLPGEQLPADLDAVLAAQAEAVEKQTGGAPFVLVGYSAGGLMAHALACHLAGRGTPPSGEVLVDVYPPGRQEPVFGWQKELTEGMFAQDFVPMDDTRLTALGTYDRLMGEWRPAPSGLPTLLIRATEPMAEWTGAIDWRASWEYDHTAVDMPGNHFTIMREHAEDAARHIDVWLKGLTP</sequence>
<evidence type="ECO:0000256" key="2">
    <source>
        <dbReference type="ARBA" id="ARBA00022553"/>
    </source>
</evidence>
<dbReference type="InterPro" id="IPR016039">
    <property type="entry name" value="Thiolase-like"/>
</dbReference>
<dbReference type="SUPFAM" id="SSF55048">
    <property type="entry name" value="Probable ACP-binding domain of malonyl-CoA ACP transacylase"/>
    <property type="match status" value="2"/>
</dbReference>
<dbReference type="InterPro" id="IPR013968">
    <property type="entry name" value="PKS_KR"/>
</dbReference>
<dbReference type="InterPro" id="IPR036736">
    <property type="entry name" value="ACP-like_sf"/>
</dbReference>
<feature type="domain" description="Ketosynthase family 3 (KS3)" evidence="9">
    <location>
        <begin position="1061"/>
        <end position="1477"/>
    </location>
</feature>
<evidence type="ECO:0000256" key="7">
    <source>
        <dbReference type="SAM" id="MobiDB-lite"/>
    </source>
</evidence>
<dbReference type="Pfam" id="PF08659">
    <property type="entry name" value="KR"/>
    <property type="match status" value="1"/>
</dbReference>
<dbReference type="InterPro" id="IPR020802">
    <property type="entry name" value="TesA-like"/>
</dbReference>
<dbReference type="InterPro" id="IPR036291">
    <property type="entry name" value="NAD(P)-bd_dom_sf"/>
</dbReference>
<dbReference type="InterPro" id="IPR029058">
    <property type="entry name" value="AB_hydrolase_fold"/>
</dbReference>
<feature type="domain" description="Carrier" evidence="8">
    <location>
        <begin position="963"/>
        <end position="1038"/>
    </location>
</feature>
<evidence type="ECO:0000256" key="5">
    <source>
        <dbReference type="ARBA" id="ARBA00023268"/>
    </source>
</evidence>
<dbReference type="InterPro" id="IPR016036">
    <property type="entry name" value="Malonyl_transacylase_ACP-bd"/>
</dbReference>
<dbReference type="Pfam" id="PF16197">
    <property type="entry name" value="KAsynt_C_assoc"/>
    <property type="match status" value="1"/>
</dbReference>
<dbReference type="InterPro" id="IPR018201">
    <property type="entry name" value="Ketoacyl_synth_AS"/>
</dbReference>
<dbReference type="InterPro" id="IPR020841">
    <property type="entry name" value="PKS_Beta-ketoAc_synthase_dom"/>
</dbReference>
<dbReference type="PROSITE" id="PS50075">
    <property type="entry name" value="CARRIER"/>
    <property type="match status" value="2"/>
</dbReference>
<dbReference type="InterPro" id="IPR001031">
    <property type="entry name" value="Thioesterase"/>
</dbReference>
<dbReference type="SMART" id="SM00822">
    <property type="entry name" value="PKS_KR"/>
    <property type="match status" value="1"/>
</dbReference>
<dbReference type="PANTHER" id="PTHR43775">
    <property type="entry name" value="FATTY ACID SYNTHASE"/>
    <property type="match status" value="1"/>
</dbReference>
<dbReference type="InterPro" id="IPR041618">
    <property type="entry name" value="PKS_DE"/>
</dbReference>
<dbReference type="SUPFAM" id="SSF53901">
    <property type="entry name" value="Thiolase-like"/>
    <property type="match status" value="2"/>
</dbReference>
<dbReference type="Gene3D" id="3.30.70.3290">
    <property type="match status" value="2"/>
</dbReference>
<dbReference type="InterPro" id="IPR014030">
    <property type="entry name" value="Ketoacyl_synth_N"/>
</dbReference>
<evidence type="ECO:0000313" key="11">
    <source>
        <dbReference type="Proteomes" id="UP001202052"/>
    </source>
</evidence>
<dbReference type="Pfam" id="PF22621">
    <property type="entry name" value="CurL-like_PKS_C"/>
    <property type="match status" value="1"/>
</dbReference>
<feature type="region of interest" description="Disordered" evidence="7">
    <location>
        <begin position="2587"/>
        <end position="2609"/>
    </location>
</feature>
<evidence type="ECO:0000256" key="1">
    <source>
        <dbReference type="ARBA" id="ARBA00022450"/>
    </source>
</evidence>
<protein>
    <submittedName>
        <fullName evidence="10">SDR family NAD(P)-dependent oxidoreductase</fullName>
    </submittedName>
</protein>
<dbReference type="SUPFAM" id="SSF51735">
    <property type="entry name" value="NAD(P)-binding Rossmann-fold domains"/>
    <property type="match status" value="2"/>
</dbReference>
<dbReference type="InterPro" id="IPR032821">
    <property type="entry name" value="PKS_assoc"/>
</dbReference>
<dbReference type="Proteomes" id="UP001202052">
    <property type="component" value="Unassembled WGS sequence"/>
</dbReference>
<gene>
    <name evidence="10" type="ORF">M4438_02730</name>
</gene>
<dbReference type="Pfam" id="PF00109">
    <property type="entry name" value="ketoacyl-synt"/>
    <property type="match status" value="2"/>
</dbReference>
<keyword evidence="1" id="KW-0596">Phosphopantetheine</keyword>
<dbReference type="SUPFAM" id="SSF47336">
    <property type="entry name" value="ACP-like"/>
    <property type="match status" value="1"/>
</dbReference>
<dbReference type="Pfam" id="PF00550">
    <property type="entry name" value="PP-binding"/>
    <property type="match status" value="2"/>
</dbReference>
<keyword evidence="11" id="KW-1185">Reference proteome</keyword>
<feature type="domain" description="Carrier" evidence="8">
    <location>
        <begin position="2509"/>
        <end position="2584"/>
    </location>
</feature>
<feature type="compositionally biased region" description="Basic and acidic residues" evidence="7">
    <location>
        <begin position="443"/>
        <end position="457"/>
    </location>
</feature>
<dbReference type="PROSITE" id="PS00606">
    <property type="entry name" value="KS3_1"/>
    <property type="match status" value="1"/>
</dbReference>
<organism evidence="10 11">
    <name type="scientific">Streptomyces lavenduligriseus</name>
    <dbReference type="NCBI Taxonomy" id="67315"/>
    <lineage>
        <taxon>Bacteria</taxon>
        <taxon>Bacillati</taxon>
        <taxon>Actinomycetota</taxon>
        <taxon>Actinomycetes</taxon>
        <taxon>Kitasatosporales</taxon>
        <taxon>Streptomycetaceae</taxon>
        <taxon>Streptomyces</taxon>
    </lineage>
</organism>
<dbReference type="SMART" id="SM00825">
    <property type="entry name" value="PKS_KS"/>
    <property type="match status" value="2"/>
</dbReference>
<evidence type="ECO:0000313" key="10">
    <source>
        <dbReference type="EMBL" id="MCL3992454.1"/>
    </source>
</evidence>
<dbReference type="InterPro" id="IPR014031">
    <property type="entry name" value="Ketoacyl_synth_C"/>
</dbReference>
<dbReference type="InterPro" id="IPR009081">
    <property type="entry name" value="PP-bd_ACP"/>
</dbReference>
<evidence type="ECO:0000259" key="9">
    <source>
        <dbReference type="PROSITE" id="PS52004"/>
    </source>
</evidence>
<comment type="caution">
    <text evidence="10">The sequence shown here is derived from an EMBL/GenBank/DDBJ whole genome shotgun (WGS) entry which is preliminary data.</text>
</comment>
<feature type="compositionally biased region" description="Basic and acidic residues" evidence="7">
    <location>
        <begin position="1035"/>
        <end position="1044"/>
    </location>
</feature>
<dbReference type="PROSITE" id="PS52004">
    <property type="entry name" value="KS3_2"/>
    <property type="match status" value="2"/>
</dbReference>
<dbReference type="SMART" id="SM00823">
    <property type="entry name" value="PKS_PP"/>
    <property type="match status" value="2"/>
</dbReference>
<feature type="region of interest" description="Disordered" evidence="7">
    <location>
        <begin position="932"/>
        <end position="963"/>
    </location>
</feature>
<dbReference type="InterPro" id="IPR006162">
    <property type="entry name" value="Ppantetheine_attach_site"/>
</dbReference>
<keyword evidence="5" id="KW-0511">Multifunctional enzyme</keyword>
<evidence type="ECO:0000259" key="8">
    <source>
        <dbReference type="PROSITE" id="PS50075"/>
    </source>
</evidence>
<dbReference type="Pfam" id="PF00698">
    <property type="entry name" value="Acyl_transf_1"/>
    <property type="match status" value="2"/>
</dbReference>